<dbReference type="AlphaFoldDB" id="A0AAF0V7E9"/>
<dbReference type="SUPFAM" id="SSF56672">
    <property type="entry name" value="DNA/RNA polymerases"/>
    <property type="match status" value="1"/>
</dbReference>
<dbReference type="Gene3D" id="3.30.420.10">
    <property type="entry name" value="Ribonuclease H-like superfamily/Ribonuclease H"/>
    <property type="match status" value="1"/>
</dbReference>
<feature type="domain" description="Integrase zinc-binding" evidence="1">
    <location>
        <begin position="215"/>
        <end position="267"/>
    </location>
</feature>
<evidence type="ECO:0000313" key="2">
    <source>
        <dbReference type="EMBL" id="WMV59340.1"/>
    </source>
</evidence>
<gene>
    <name evidence="2" type="ORF">MTR67_052725</name>
</gene>
<dbReference type="InterPro" id="IPR041588">
    <property type="entry name" value="Integrase_H2C2"/>
</dbReference>
<dbReference type="GO" id="GO:0003676">
    <property type="term" value="F:nucleic acid binding"/>
    <property type="evidence" value="ECO:0007669"/>
    <property type="project" value="InterPro"/>
</dbReference>
<evidence type="ECO:0000313" key="3">
    <source>
        <dbReference type="Proteomes" id="UP001234989"/>
    </source>
</evidence>
<dbReference type="FunFam" id="3.30.70.270:FF:000020">
    <property type="entry name" value="Transposon Tf2-6 polyprotein-like Protein"/>
    <property type="match status" value="1"/>
</dbReference>
<dbReference type="InterPro" id="IPR050951">
    <property type="entry name" value="Retrovirus_Pol_polyprotein"/>
</dbReference>
<keyword evidence="3" id="KW-1185">Reference proteome</keyword>
<dbReference type="EMBL" id="CP133623">
    <property type="protein sequence ID" value="WMV59340.1"/>
    <property type="molecule type" value="Genomic_DNA"/>
</dbReference>
<dbReference type="InterPro" id="IPR036397">
    <property type="entry name" value="RNaseH_sf"/>
</dbReference>
<proteinExistence type="predicted"/>
<reference evidence="2" key="1">
    <citation type="submission" date="2023-08" db="EMBL/GenBank/DDBJ databases">
        <title>A de novo genome assembly of Solanum verrucosum Schlechtendal, a Mexican diploid species geographically isolated from the other diploid A-genome species in potato relatives.</title>
        <authorList>
            <person name="Hosaka K."/>
        </authorList>
    </citation>
    <scope>NUCLEOTIDE SEQUENCE</scope>
    <source>
        <tissue evidence="2">Young leaves</tissue>
    </source>
</reference>
<dbReference type="Proteomes" id="UP001234989">
    <property type="component" value="Chromosome 12"/>
</dbReference>
<sequence length="425" mass="49282">MIDPAKVRVVCDWVRPTFQTEIQSFIGLPGNNRQFIQSFSSIATPLTKYTQKHVVFLWTDECELRLQKVKELLSSTPILTLPEEVVTFVVFCDVSSVGLRDMKMRQRRWLELLKDYEITILYHSGKANMVADALSWKEPSMGSLVFLKVEERPLALEARSTLMDQIRAHQVEDDNLRAIWYKVLRGEAKSVTFDPEGILRICGRICVPGVGGWVRMILEDAHCSKYSIHPRATKMCHDLKQHYWWCGMKKDIVDFVFKCLNCQQVKYEHQIPGGTIQRMPIPMWKWECITLDILTRLPLTLGEFYSIWVIVDRLTNSSHFIHVKTNYNAEQFSRIYIREFVRLHGLPISIVPDRGAQFTSHFWSHMEDHKGTKLDKGAQFASYFNLIFVLFFLNSSLRHDNPLLLVSVYQFGLPTDGMLVGVIMS</sequence>
<dbReference type="PANTHER" id="PTHR37984">
    <property type="entry name" value="PROTEIN CBG26694"/>
    <property type="match status" value="1"/>
</dbReference>
<dbReference type="InterPro" id="IPR012337">
    <property type="entry name" value="RNaseH-like_sf"/>
</dbReference>
<name>A0AAF0V7E9_SOLVR</name>
<accession>A0AAF0V7E9</accession>
<dbReference type="InterPro" id="IPR043502">
    <property type="entry name" value="DNA/RNA_pol_sf"/>
</dbReference>
<dbReference type="SUPFAM" id="SSF53098">
    <property type="entry name" value="Ribonuclease H-like"/>
    <property type="match status" value="1"/>
</dbReference>
<organism evidence="2 3">
    <name type="scientific">Solanum verrucosum</name>
    <dbReference type="NCBI Taxonomy" id="315347"/>
    <lineage>
        <taxon>Eukaryota</taxon>
        <taxon>Viridiplantae</taxon>
        <taxon>Streptophyta</taxon>
        <taxon>Embryophyta</taxon>
        <taxon>Tracheophyta</taxon>
        <taxon>Spermatophyta</taxon>
        <taxon>Magnoliopsida</taxon>
        <taxon>eudicotyledons</taxon>
        <taxon>Gunneridae</taxon>
        <taxon>Pentapetalae</taxon>
        <taxon>asterids</taxon>
        <taxon>lamiids</taxon>
        <taxon>Solanales</taxon>
        <taxon>Solanaceae</taxon>
        <taxon>Solanoideae</taxon>
        <taxon>Solaneae</taxon>
        <taxon>Solanum</taxon>
    </lineage>
</organism>
<dbReference type="PANTHER" id="PTHR37984:SF15">
    <property type="entry name" value="INTEGRASE CATALYTIC DOMAIN-CONTAINING PROTEIN"/>
    <property type="match status" value="1"/>
</dbReference>
<dbReference type="InterPro" id="IPR043128">
    <property type="entry name" value="Rev_trsase/Diguanyl_cyclase"/>
</dbReference>
<dbReference type="Gene3D" id="1.10.340.70">
    <property type="match status" value="1"/>
</dbReference>
<evidence type="ECO:0000259" key="1">
    <source>
        <dbReference type="Pfam" id="PF17921"/>
    </source>
</evidence>
<protein>
    <recommendedName>
        <fullName evidence="1">Integrase zinc-binding domain-containing protein</fullName>
    </recommendedName>
</protein>
<dbReference type="Gene3D" id="3.30.70.270">
    <property type="match status" value="1"/>
</dbReference>
<dbReference type="Pfam" id="PF17921">
    <property type="entry name" value="Integrase_H2C2"/>
    <property type="match status" value="1"/>
</dbReference>